<reference evidence="2 3" key="2">
    <citation type="journal article" date="2012" name="PLoS Pathog.">
        <title>Diverse lifestyles and strategies of plant pathogenesis encoded in the genomes of eighteen Dothideomycetes fungi.</title>
        <authorList>
            <person name="Ohm R.A."/>
            <person name="Feau N."/>
            <person name="Henrissat B."/>
            <person name="Schoch C.L."/>
            <person name="Horwitz B.A."/>
            <person name="Barry K.W."/>
            <person name="Condon B.J."/>
            <person name="Copeland A.C."/>
            <person name="Dhillon B."/>
            <person name="Glaser F."/>
            <person name="Hesse C.N."/>
            <person name="Kosti I."/>
            <person name="LaButti K."/>
            <person name="Lindquist E.A."/>
            <person name="Lucas S."/>
            <person name="Salamov A.A."/>
            <person name="Bradshaw R.E."/>
            <person name="Ciuffetti L."/>
            <person name="Hamelin R.C."/>
            <person name="Kema G.H.J."/>
            <person name="Lawrence C."/>
            <person name="Scott J.A."/>
            <person name="Spatafora J.W."/>
            <person name="Turgeon B.G."/>
            <person name="de Wit P.J.G.M."/>
            <person name="Zhong S."/>
            <person name="Goodwin S.B."/>
            <person name="Grigoriev I.V."/>
        </authorList>
    </citation>
    <scope>NUCLEOTIDE SEQUENCE [LARGE SCALE GENOMIC DNA]</scope>
    <source>
        <strain evidence="3">NZE10 / CBS 128990</strain>
    </source>
</reference>
<evidence type="ECO:0000256" key="1">
    <source>
        <dbReference type="SAM" id="Phobius"/>
    </source>
</evidence>
<sequence>MDRELDPPAAWTESWLARTHDGLHIETLAVVYLLALSAAFIGLRALFMLRRCGKDLAADPSDRTQTYLDCTKRVKKCTQRQWFISNIYLLHAIAIWIVDASIGVWAIHNDIVSNPKQYSAGMWIELAFHSVSLLAIFMAVFFIFPLVQVMGIGFLVRRSGAARASLVDYAPEVRILSTHIAQLWAMLGFMIIAWWPVFDNTFHRLVICEAVFGSALVWQHISFAFNFRSEQLQEVEVQPLLGVRDGVKLFGQQVIATHTKTADGLPSYQTVRQIIDEKAEG</sequence>
<dbReference type="HOGENOM" id="CLU_990523_0_0_1"/>
<accession>N1Q4M3</accession>
<feature type="transmembrane region" description="Helical" evidence="1">
    <location>
        <begin position="82"/>
        <end position="107"/>
    </location>
</feature>
<name>N1Q4M3_DOTSN</name>
<keyword evidence="1" id="KW-0472">Membrane</keyword>
<dbReference type="OMA" id="LVICEAV"/>
<feature type="transmembrane region" description="Helical" evidence="1">
    <location>
        <begin position="29"/>
        <end position="47"/>
    </location>
</feature>
<protein>
    <submittedName>
        <fullName evidence="2">Uncharacterized protein</fullName>
    </submittedName>
</protein>
<dbReference type="eggNOG" id="ENOG502RM7K">
    <property type="taxonomic scope" value="Eukaryota"/>
</dbReference>
<dbReference type="OrthoDB" id="3868692at2759"/>
<evidence type="ECO:0000313" key="2">
    <source>
        <dbReference type="EMBL" id="EME50328.1"/>
    </source>
</evidence>
<dbReference type="AlphaFoldDB" id="N1Q4M3"/>
<evidence type="ECO:0000313" key="3">
    <source>
        <dbReference type="Proteomes" id="UP000016933"/>
    </source>
</evidence>
<gene>
    <name evidence="2" type="ORF">DOTSEDRAFT_69005</name>
</gene>
<keyword evidence="1" id="KW-1133">Transmembrane helix</keyword>
<dbReference type="EMBL" id="KB446535">
    <property type="protein sequence ID" value="EME50328.1"/>
    <property type="molecule type" value="Genomic_DNA"/>
</dbReference>
<keyword evidence="1" id="KW-0812">Transmembrane</keyword>
<organism evidence="2 3">
    <name type="scientific">Dothistroma septosporum (strain NZE10 / CBS 128990)</name>
    <name type="common">Red band needle blight fungus</name>
    <name type="synonym">Mycosphaerella pini</name>
    <dbReference type="NCBI Taxonomy" id="675120"/>
    <lineage>
        <taxon>Eukaryota</taxon>
        <taxon>Fungi</taxon>
        <taxon>Dikarya</taxon>
        <taxon>Ascomycota</taxon>
        <taxon>Pezizomycotina</taxon>
        <taxon>Dothideomycetes</taxon>
        <taxon>Dothideomycetidae</taxon>
        <taxon>Mycosphaerellales</taxon>
        <taxon>Mycosphaerellaceae</taxon>
        <taxon>Dothistroma</taxon>
    </lineage>
</organism>
<dbReference type="Proteomes" id="UP000016933">
    <property type="component" value="Unassembled WGS sequence"/>
</dbReference>
<feature type="transmembrane region" description="Helical" evidence="1">
    <location>
        <begin position="127"/>
        <end position="156"/>
    </location>
</feature>
<proteinExistence type="predicted"/>
<keyword evidence="3" id="KW-1185">Reference proteome</keyword>
<feature type="transmembrane region" description="Helical" evidence="1">
    <location>
        <begin position="176"/>
        <end position="195"/>
    </location>
</feature>
<reference evidence="3" key="1">
    <citation type="journal article" date="2012" name="PLoS Genet.">
        <title>The genomes of the fungal plant pathogens Cladosporium fulvum and Dothistroma septosporum reveal adaptation to different hosts and lifestyles but also signatures of common ancestry.</title>
        <authorList>
            <person name="de Wit P.J.G.M."/>
            <person name="van der Burgt A."/>
            <person name="Oekmen B."/>
            <person name="Stergiopoulos I."/>
            <person name="Abd-Elsalam K.A."/>
            <person name="Aerts A.L."/>
            <person name="Bahkali A.H."/>
            <person name="Beenen H.G."/>
            <person name="Chettri P."/>
            <person name="Cox M.P."/>
            <person name="Datema E."/>
            <person name="de Vries R.P."/>
            <person name="Dhillon B."/>
            <person name="Ganley A.R."/>
            <person name="Griffiths S.A."/>
            <person name="Guo Y."/>
            <person name="Hamelin R.C."/>
            <person name="Henrissat B."/>
            <person name="Kabir M.S."/>
            <person name="Jashni M.K."/>
            <person name="Kema G."/>
            <person name="Klaubauf S."/>
            <person name="Lapidus A."/>
            <person name="Levasseur A."/>
            <person name="Lindquist E."/>
            <person name="Mehrabi R."/>
            <person name="Ohm R.A."/>
            <person name="Owen T.J."/>
            <person name="Salamov A."/>
            <person name="Schwelm A."/>
            <person name="Schijlen E."/>
            <person name="Sun H."/>
            <person name="van den Burg H.A."/>
            <person name="van Ham R.C.H.J."/>
            <person name="Zhang S."/>
            <person name="Goodwin S.B."/>
            <person name="Grigoriev I.V."/>
            <person name="Collemare J."/>
            <person name="Bradshaw R.E."/>
        </authorList>
    </citation>
    <scope>NUCLEOTIDE SEQUENCE [LARGE SCALE GENOMIC DNA]</scope>
    <source>
        <strain evidence="3">NZE10 / CBS 128990</strain>
    </source>
</reference>